<dbReference type="GO" id="GO:0005737">
    <property type="term" value="C:cytoplasm"/>
    <property type="evidence" value="ECO:0007669"/>
    <property type="project" value="TreeGrafter"/>
</dbReference>
<keyword evidence="5" id="KW-0479">Metal-binding</keyword>
<dbReference type="GO" id="GO:0008841">
    <property type="term" value="F:dihydrofolate synthase activity"/>
    <property type="evidence" value="ECO:0007669"/>
    <property type="project" value="TreeGrafter"/>
</dbReference>
<keyword evidence="14" id="KW-1185">Reference proteome</keyword>
<evidence type="ECO:0000256" key="3">
    <source>
        <dbReference type="ARBA" id="ARBA00013025"/>
    </source>
</evidence>
<feature type="domain" description="Mur ligase C-terminal" evidence="11">
    <location>
        <begin position="287"/>
        <end position="389"/>
    </location>
</feature>
<dbReference type="PROSITE" id="PS01012">
    <property type="entry name" value="FOLYLPOLYGLU_SYNT_2"/>
    <property type="match status" value="1"/>
</dbReference>
<dbReference type="Gene3D" id="3.40.1190.10">
    <property type="entry name" value="Mur-like, catalytic domain"/>
    <property type="match status" value="1"/>
</dbReference>
<dbReference type="GO" id="GO:0046872">
    <property type="term" value="F:metal ion binding"/>
    <property type="evidence" value="ECO:0007669"/>
    <property type="project" value="UniProtKB-KW"/>
</dbReference>
<dbReference type="PIRSF" id="PIRSF001563">
    <property type="entry name" value="Folylpolyglu_synth"/>
    <property type="match status" value="1"/>
</dbReference>
<evidence type="ECO:0000256" key="9">
    <source>
        <dbReference type="ARBA" id="ARBA00030592"/>
    </source>
</evidence>
<evidence type="ECO:0000256" key="8">
    <source>
        <dbReference type="ARBA" id="ARBA00022842"/>
    </source>
</evidence>
<dbReference type="InterPro" id="IPR036615">
    <property type="entry name" value="Mur_ligase_C_dom_sf"/>
</dbReference>
<comment type="catalytic activity">
    <reaction evidence="10">
        <text>(6S)-5,6,7,8-tetrahydrofolyl-(gamma-L-Glu)(n) + L-glutamate + ATP = (6S)-5,6,7,8-tetrahydrofolyl-(gamma-L-Glu)(n+1) + ADP + phosphate + H(+)</text>
        <dbReference type="Rhea" id="RHEA:10580"/>
        <dbReference type="Rhea" id="RHEA-COMP:14738"/>
        <dbReference type="Rhea" id="RHEA-COMP:14740"/>
        <dbReference type="ChEBI" id="CHEBI:15378"/>
        <dbReference type="ChEBI" id="CHEBI:29985"/>
        <dbReference type="ChEBI" id="CHEBI:30616"/>
        <dbReference type="ChEBI" id="CHEBI:43474"/>
        <dbReference type="ChEBI" id="CHEBI:141005"/>
        <dbReference type="ChEBI" id="CHEBI:456216"/>
        <dbReference type="EC" id="6.3.2.17"/>
    </reaction>
</comment>
<dbReference type="Pfam" id="PF08245">
    <property type="entry name" value="Mur_ligase_M"/>
    <property type="match status" value="1"/>
</dbReference>
<dbReference type="RefSeq" id="WP_326122878.1">
    <property type="nucleotide sequence ID" value="NZ_JARSFG010000010.1"/>
</dbReference>
<gene>
    <name evidence="13" type="ORF">P9B03_07665</name>
</gene>
<name>A0AAW9NU56_9BACL</name>
<dbReference type="SUPFAM" id="SSF53623">
    <property type="entry name" value="MurD-like peptide ligases, catalytic domain"/>
    <property type="match status" value="1"/>
</dbReference>
<keyword evidence="6" id="KW-0547">Nucleotide-binding</keyword>
<feature type="domain" description="Mur ligase central" evidence="12">
    <location>
        <begin position="47"/>
        <end position="259"/>
    </location>
</feature>
<evidence type="ECO:0000256" key="5">
    <source>
        <dbReference type="ARBA" id="ARBA00022723"/>
    </source>
</evidence>
<comment type="cofactor">
    <cofactor evidence="1">
        <name>Mg(2+)</name>
        <dbReference type="ChEBI" id="CHEBI:18420"/>
    </cofactor>
</comment>
<dbReference type="EMBL" id="JARSFG010000010">
    <property type="protein sequence ID" value="MEC1178353.1"/>
    <property type="molecule type" value="Genomic_DNA"/>
</dbReference>
<proteinExistence type="inferred from homology"/>
<organism evidence="13 14">
    <name type="scientific">Metasolibacillus meyeri</name>
    <dbReference type="NCBI Taxonomy" id="1071052"/>
    <lineage>
        <taxon>Bacteria</taxon>
        <taxon>Bacillati</taxon>
        <taxon>Bacillota</taxon>
        <taxon>Bacilli</taxon>
        <taxon>Bacillales</taxon>
        <taxon>Caryophanaceae</taxon>
        <taxon>Metasolibacillus</taxon>
    </lineage>
</organism>
<accession>A0AAW9NU56</accession>
<evidence type="ECO:0000256" key="6">
    <source>
        <dbReference type="ARBA" id="ARBA00022741"/>
    </source>
</evidence>
<dbReference type="Pfam" id="PF02875">
    <property type="entry name" value="Mur_ligase_C"/>
    <property type="match status" value="1"/>
</dbReference>
<evidence type="ECO:0000256" key="4">
    <source>
        <dbReference type="ARBA" id="ARBA00022598"/>
    </source>
</evidence>
<reference evidence="13 14" key="1">
    <citation type="submission" date="2023-03" db="EMBL/GenBank/DDBJ databases">
        <title>Bacillus Genome Sequencing.</title>
        <authorList>
            <person name="Dunlap C."/>
        </authorList>
    </citation>
    <scope>NUCLEOTIDE SEQUENCE [LARGE SCALE GENOMIC DNA]</scope>
    <source>
        <strain evidence="13 14">B-59205</strain>
    </source>
</reference>
<dbReference type="PANTHER" id="PTHR11136:SF0">
    <property type="entry name" value="DIHYDROFOLATE SYNTHETASE-RELATED"/>
    <property type="match status" value="1"/>
</dbReference>
<dbReference type="InterPro" id="IPR036565">
    <property type="entry name" value="Mur-like_cat_sf"/>
</dbReference>
<dbReference type="EC" id="6.3.2.17" evidence="3"/>
<dbReference type="GO" id="GO:0005524">
    <property type="term" value="F:ATP binding"/>
    <property type="evidence" value="ECO:0007669"/>
    <property type="project" value="UniProtKB-KW"/>
</dbReference>
<keyword evidence="8" id="KW-0460">Magnesium</keyword>
<protein>
    <recommendedName>
        <fullName evidence="3">tetrahydrofolate synthase</fullName>
        <ecNumber evidence="3">6.3.2.17</ecNumber>
    </recommendedName>
    <alternativeName>
        <fullName evidence="9">Tetrahydrofolylpolyglutamate synthase</fullName>
    </alternativeName>
</protein>
<dbReference type="PANTHER" id="PTHR11136">
    <property type="entry name" value="FOLYLPOLYGLUTAMATE SYNTHASE-RELATED"/>
    <property type="match status" value="1"/>
</dbReference>
<evidence type="ECO:0000256" key="1">
    <source>
        <dbReference type="ARBA" id="ARBA00001946"/>
    </source>
</evidence>
<evidence type="ECO:0000256" key="2">
    <source>
        <dbReference type="ARBA" id="ARBA00008276"/>
    </source>
</evidence>
<dbReference type="GO" id="GO:0004326">
    <property type="term" value="F:tetrahydrofolylpolyglutamate synthase activity"/>
    <property type="evidence" value="ECO:0007669"/>
    <property type="project" value="UniProtKB-EC"/>
</dbReference>
<dbReference type="Gene3D" id="3.90.190.20">
    <property type="entry name" value="Mur ligase, C-terminal domain"/>
    <property type="match status" value="1"/>
</dbReference>
<evidence type="ECO:0000256" key="7">
    <source>
        <dbReference type="ARBA" id="ARBA00022840"/>
    </source>
</evidence>
<comment type="similarity">
    <text evidence="2">Belongs to the folylpolyglutamate synthase family.</text>
</comment>
<evidence type="ECO:0000313" key="13">
    <source>
        <dbReference type="EMBL" id="MEC1178353.1"/>
    </source>
</evidence>
<sequence>MIPKLDEYKKRWQLLSDDVIKPGLTRMLQALEQLGQPQQSLQVIHFAGTNGKGSTLTFVEHIARAHGLTVGKFMSPCIVDVHDQIQINGQPISQAQMDGVFKQMAAAGLQSLLTDFELLTCAALQHFHNEQVDLVLLEVGMGGREDSTNVVTPIVSVIPSIALEHTNFLGTTLTQIAAHKAGIIKYNKPVVIGRLPNEAYEVVKAEAKLQNAPFFVLGEDFEVEETTYRSRASQLEISNLQRRLLGTHQGENMAIAITAFLEAATELSIAVDVTAITQGVYSAQVPGRFEQVLPHVYFDGAHNPASIAALVQTIQQQFPNGRVEIVMGMLADKDVAQAIQLLETIASKFIFVDFDNPRAMRAEKMLEIQEGTVMTLQEVVAYLKQNTAIKIVTGSLYLLSELRNL</sequence>
<evidence type="ECO:0000259" key="11">
    <source>
        <dbReference type="Pfam" id="PF02875"/>
    </source>
</evidence>
<dbReference type="InterPro" id="IPR001645">
    <property type="entry name" value="Folylpolyglutamate_synth"/>
</dbReference>
<keyword evidence="7" id="KW-0067">ATP-binding</keyword>
<evidence type="ECO:0000256" key="10">
    <source>
        <dbReference type="ARBA" id="ARBA00047493"/>
    </source>
</evidence>
<dbReference type="NCBIfam" id="TIGR01499">
    <property type="entry name" value="folC"/>
    <property type="match status" value="1"/>
</dbReference>
<dbReference type="AlphaFoldDB" id="A0AAW9NU56"/>
<dbReference type="Proteomes" id="UP001344888">
    <property type="component" value="Unassembled WGS sequence"/>
</dbReference>
<evidence type="ECO:0000313" key="14">
    <source>
        <dbReference type="Proteomes" id="UP001344888"/>
    </source>
</evidence>
<dbReference type="SUPFAM" id="SSF53244">
    <property type="entry name" value="MurD-like peptide ligases, peptide-binding domain"/>
    <property type="match status" value="1"/>
</dbReference>
<comment type="caution">
    <text evidence="13">The sequence shown here is derived from an EMBL/GenBank/DDBJ whole genome shotgun (WGS) entry which is preliminary data.</text>
</comment>
<dbReference type="FunFam" id="3.40.1190.10:FF:000011">
    <property type="entry name" value="Folylpolyglutamate synthase/dihydrofolate synthase"/>
    <property type="match status" value="1"/>
</dbReference>
<keyword evidence="4 13" id="KW-0436">Ligase</keyword>
<dbReference type="InterPro" id="IPR013221">
    <property type="entry name" value="Mur_ligase_cen"/>
</dbReference>
<dbReference type="InterPro" id="IPR004101">
    <property type="entry name" value="Mur_ligase_C"/>
</dbReference>
<dbReference type="InterPro" id="IPR018109">
    <property type="entry name" value="Folylpolyglutamate_synth_CS"/>
</dbReference>
<evidence type="ECO:0000259" key="12">
    <source>
        <dbReference type="Pfam" id="PF08245"/>
    </source>
</evidence>